<dbReference type="EMBL" id="JJMJ01000068">
    <property type="protein sequence ID" value="PPS22494.1"/>
    <property type="molecule type" value="Genomic_DNA"/>
</dbReference>
<keyword evidence="3" id="KW-0732">Signal</keyword>
<dbReference type="InterPro" id="IPR019826">
    <property type="entry name" value="Carboxylesterase_B_AS"/>
</dbReference>
<dbReference type="Gene3D" id="3.40.50.1820">
    <property type="entry name" value="alpha/beta hydrolase"/>
    <property type="match status" value="1"/>
</dbReference>
<comment type="caution">
    <text evidence="5">The sequence shown here is derived from an EMBL/GenBank/DDBJ whole genome shotgun (WGS) entry which is preliminary data.</text>
</comment>
<keyword evidence="2 3" id="KW-0378">Hydrolase</keyword>
<dbReference type="RefSeq" id="WP_104618190.1">
    <property type="nucleotide sequence ID" value="NZ_JAWLPZ010000016.1"/>
</dbReference>
<dbReference type="PROSITE" id="PS51257">
    <property type="entry name" value="PROKAR_LIPOPROTEIN"/>
    <property type="match status" value="1"/>
</dbReference>
<name>A0ABX5B6T0_9SPIR</name>
<feature type="domain" description="Carboxylesterase type B" evidence="4">
    <location>
        <begin position="345"/>
        <end position="482"/>
    </location>
</feature>
<dbReference type="InterPro" id="IPR029058">
    <property type="entry name" value="AB_hydrolase_fold"/>
</dbReference>
<keyword evidence="6" id="KW-1185">Reference proteome</keyword>
<dbReference type="InterPro" id="IPR002018">
    <property type="entry name" value="CarbesteraseB"/>
</dbReference>
<evidence type="ECO:0000313" key="5">
    <source>
        <dbReference type="EMBL" id="PPS22494.1"/>
    </source>
</evidence>
<organism evidence="5 6">
    <name type="scientific">Brachyspira murdochii</name>
    <dbReference type="NCBI Taxonomy" id="84378"/>
    <lineage>
        <taxon>Bacteria</taxon>
        <taxon>Pseudomonadati</taxon>
        <taxon>Spirochaetota</taxon>
        <taxon>Spirochaetia</taxon>
        <taxon>Brachyspirales</taxon>
        <taxon>Brachyspiraceae</taxon>
        <taxon>Brachyspira</taxon>
    </lineage>
</organism>
<gene>
    <name evidence="5" type="ORF">DJ52_04365</name>
</gene>
<dbReference type="PANTHER" id="PTHR11559">
    <property type="entry name" value="CARBOXYLESTERASE"/>
    <property type="match status" value="1"/>
</dbReference>
<protein>
    <recommendedName>
        <fullName evidence="3">Carboxylic ester hydrolase</fullName>
        <ecNumber evidence="3">3.1.1.-</ecNumber>
    </recommendedName>
</protein>
<dbReference type="SUPFAM" id="SSF53474">
    <property type="entry name" value="alpha/beta-Hydrolases"/>
    <property type="match status" value="1"/>
</dbReference>
<feature type="signal peptide" evidence="3">
    <location>
        <begin position="1"/>
        <end position="21"/>
    </location>
</feature>
<dbReference type="EC" id="3.1.1.-" evidence="3"/>
<dbReference type="Pfam" id="PF00135">
    <property type="entry name" value="COesterase"/>
    <property type="match status" value="2"/>
</dbReference>
<proteinExistence type="inferred from homology"/>
<dbReference type="Proteomes" id="UP000238924">
    <property type="component" value="Unassembled WGS sequence"/>
</dbReference>
<dbReference type="PROSITE" id="PS00122">
    <property type="entry name" value="CARBOXYLESTERASE_B_1"/>
    <property type="match status" value="1"/>
</dbReference>
<evidence type="ECO:0000256" key="2">
    <source>
        <dbReference type="ARBA" id="ARBA00022801"/>
    </source>
</evidence>
<sequence>MKKNVLLFFSLFLILSCSNNSETIRDTQFGKVKGTKENGALVWYSVPYGKASRWQAPQNPDSWSNEYDASEWKGLALQLSGNEVVGSEDCLNLDIYSKENAKDLPVLVFLHGGNNQTGNTKELIGTDMVLKDDIVFVSVNYRLGLLGFNNLPALINETNTTGNYTLLDIALALDWVKNNIASFGGDPENVTISGFSAGGRDVMALLVSPIFKGKFQKAIAFSGGMTIADEKLSRRQIAKAIAPLAVEDGKAASKEEAVNWLLTSGADVSDYLYSISSDRLIPLMGNAGIRMSVFPHLYGDDEVLPKSGFDTEDYNAVPIIMLTGNTEFSMFANGDSYFSSEDMTNYSAEDIEKAKTFAIKYGSKMYAYFNAEASAEKMSEYNYNAPIYLCSINYGDYTSDYKIPTFGAFHGIFIPMLAKEHNYKNIDNNLFSSASYKDVSDVFNQYLKNFLYTGDPNSDNLNTWERWNNETHLSMVLDAKDDKAVYESKSVSTTYEDIINEMNNDTELSEELKDKMIKNVMNGRWFSDSLDKYYNNRNLWE</sequence>
<feature type="domain" description="Carboxylesterase type B" evidence="4">
    <location>
        <begin position="22"/>
        <end position="333"/>
    </location>
</feature>
<evidence type="ECO:0000256" key="1">
    <source>
        <dbReference type="ARBA" id="ARBA00005964"/>
    </source>
</evidence>
<dbReference type="InterPro" id="IPR050309">
    <property type="entry name" value="Type-B_Carboxylest/Lipase"/>
</dbReference>
<reference evidence="5 6" key="1">
    <citation type="submission" date="2014-04" db="EMBL/GenBank/DDBJ databases">
        <title>Whole genome sequence of 'Brachyspira hampsonii' D13-03603F2.</title>
        <authorList>
            <person name="Patterson A.H."/>
            <person name="Chaban B."/>
            <person name="Fernando C."/>
            <person name="Harding J.C."/>
            <person name="Hill J.E."/>
        </authorList>
    </citation>
    <scope>NUCLEOTIDE SEQUENCE [LARGE SCALE GENOMIC DNA]</scope>
    <source>
        <strain evidence="5 6">D13-03603F2</strain>
    </source>
</reference>
<comment type="similarity">
    <text evidence="1 3">Belongs to the type-B carboxylesterase/lipase family.</text>
</comment>
<feature type="chain" id="PRO_5044991964" description="Carboxylic ester hydrolase" evidence="3">
    <location>
        <begin position="22"/>
        <end position="541"/>
    </location>
</feature>
<accession>A0ABX5B6T0</accession>
<evidence type="ECO:0000256" key="3">
    <source>
        <dbReference type="RuleBase" id="RU361235"/>
    </source>
</evidence>
<evidence type="ECO:0000259" key="4">
    <source>
        <dbReference type="Pfam" id="PF00135"/>
    </source>
</evidence>
<evidence type="ECO:0000313" key="6">
    <source>
        <dbReference type="Proteomes" id="UP000238924"/>
    </source>
</evidence>